<keyword evidence="1" id="KW-0472">Membrane</keyword>
<evidence type="ECO:0000313" key="2">
    <source>
        <dbReference type="EMBL" id="CAB4241622.1"/>
    </source>
</evidence>
<gene>
    <name evidence="2" type="ORF">UFOVP71_160</name>
</gene>
<accession>A0A6J5T9W3</accession>
<name>A0A6J5T9W3_9CAUD</name>
<evidence type="ECO:0000256" key="1">
    <source>
        <dbReference type="SAM" id="Phobius"/>
    </source>
</evidence>
<feature type="transmembrane region" description="Helical" evidence="1">
    <location>
        <begin position="35"/>
        <end position="52"/>
    </location>
</feature>
<proteinExistence type="predicted"/>
<reference evidence="2" key="1">
    <citation type="submission" date="2020-05" db="EMBL/GenBank/DDBJ databases">
        <authorList>
            <person name="Chiriac C."/>
            <person name="Salcher M."/>
            <person name="Ghai R."/>
            <person name="Kavagutti S V."/>
        </authorList>
    </citation>
    <scope>NUCLEOTIDE SEQUENCE</scope>
</reference>
<sequence>MKKLIAILLLTLTAGTAMAQHHGYHGYRGGYGYRGGWVAPAIVGGVIGYGLARPYYDPYYYPPVVVQQPPVIVQQPPVYIQQPTQPQTCQRVIIQNEQGQTIREENRCN</sequence>
<keyword evidence="1" id="KW-0812">Transmembrane</keyword>
<organism evidence="2">
    <name type="scientific">uncultured Caudovirales phage</name>
    <dbReference type="NCBI Taxonomy" id="2100421"/>
    <lineage>
        <taxon>Viruses</taxon>
        <taxon>Duplodnaviria</taxon>
        <taxon>Heunggongvirae</taxon>
        <taxon>Uroviricota</taxon>
        <taxon>Caudoviricetes</taxon>
        <taxon>Peduoviridae</taxon>
        <taxon>Maltschvirus</taxon>
        <taxon>Maltschvirus maltsch</taxon>
    </lineage>
</organism>
<keyword evidence="1" id="KW-1133">Transmembrane helix</keyword>
<protein>
    <submittedName>
        <fullName evidence="2">Uncharacterized protein</fullName>
    </submittedName>
</protein>
<dbReference type="EMBL" id="LR797824">
    <property type="protein sequence ID" value="CAB4241622.1"/>
    <property type="molecule type" value="Genomic_DNA"/>
</dbReference>